<comment type="caution">
    <text evidence="2">The sequence shown here is derived from an EMBL/GenBank/DDBJ whole genome shotgun (WGS) entry which is preliminary data.</text>
</comment>
<evidence type="ECO:0000256" key="1">
    <source>
        <dbReference type="SAM" id="MobiDB-lite"/>
    </source>
</evidence>
<reference evidence="2 3" key="1">
    <citation type="submission" date="2012-05" db="EMBL/GenBank/DDBJ databases">
        <title>Recombination and specialization in a pathogen metapopulation.</title>
        <authorList>
            <person name="Gardiner A."/>
            <person name="Kemen E."/>
            <person name="Schultz-Larsen T."/>
            <person name="MacLean D."/>
            <person name="Van Oosterhout C."/>
            <person name="Jones J.D.G."/>
        </authorList>
    </citation>
    <scope>NUCLEOTIDE SEQUENCE [LARGE SCALE GENOMIC DNA]</scope>
    <source>
        <strain evidence="2 3">Ac Nc2</strain>
    </source>
</reference>
<feature type="compositionally biased region" description="Basic and acidic residues" evidence="1">
    <location>
        <begin position="19"/>
        <end position="36"/>
    </location>
</feature>
<dbReference type="OrthoDB" id="128380at2759"/>
<gene>
    <name evidence="2" type="ORF">BN9_074800</name>
</gene>
<feature type="compositionally biased region" description="Basic residues" evidence="1">
    <location>
        <begin position="1"/>
        <end position="11"/>
    </location>
</feature>
<evidence type="ECO:0000313" key="3">
    <source>
        <dbReference type="Proteomes" id="UP000053237"/>
    </source>
</evidence>
<dbReference type="Gene3D" id="1.20.58.1120">
    <property type="match status" value="1"/>
</dbReference>
<name>A0A024GIN2_9STRA</name>
<dbReference type="InterPro" id="IPR027417">
    <property type="entry name" value="P-loop_NTPase"/>
</dbReference>
<feature type="region of interest" description="Disordered" evidence="1">
    <location>
        <begin position="1"/>
        <end position="38"/>
    </location>
</feature>
<dbReference type="EMBL" id="CAIX01000130">
    <property type="protein sequence ID" value="CCI46551.1"/>
    <property type="molecule type" value="Genomic_DNA"/>
</dbReference>
<accession>A0A024GIN2</accession>
<organism evidence="2 3">
    <name type="scientific">Albugo candida</name>
    <dbReference type="NCBI Taxonomy" id="65357"/>
    <lineage>
        <taxon>Eukaryota</taxon>
        <taxon>Sar</taxon>
        <taxon>Stramenopiles</taxon>
        <taxon>Oomycota</taxon>
        <taxon>Peronosporomycetes</taxon>
        <taxon>Albuginales</taxon>
        <taxon>Albuginaceae</taxon>
        <taxon>Albugo</taxon>
    </lineage>
</organism>
<feature type="compositionally biased region" description="Polar residues" evidence="1">
    <location>
        <begin position="4352"/>
        <end position="4365"/>
    </location>
</feature>
<proteinExistence type="predicted"/>
<keyword evidence="3" id="KW-1185">Reference proteome</keyword>
<protein>
    <submittedName>
        <fullName evidence="2">Uncharacterized protein</fullName>
    </submittedName>
</protein>
<dbReference type="Proteomes" id="UP000053237">
    <property type="component" value="Unassembled WGS sequence"/>
</dbReference>
<dbReference type="STRING" id="65357.A0A024GIN2"/>
<dbReference type="SUPFAM" id="SSF52540">
    <property type="entry name" value="P-loop containing nucleoside triphosphate hydrolases"/>
    <property type="match status" value="1"/>
</dbReference>
<sequence>MSPLRRHKRKPASVWLDTLQDKDKEVRSESEQDRNDYLLNRLRPGSAVGRKYFVTKKVSKKESGDDGARAVDSNTQSATYKDDSSTVKMVDCMTLEKFDRGKNANTREMLLLQAGIIVDYCANDCLLRYVLTVIMEKRQIIRKQIPKLNHIVMQKAATPHKDVLYLVKMSPQEVPFGFENNYWLKIVSETSISAFKHATFFTLSPNGITEFRCSHISPYSNQINTHSRTNSIRAIDLTDLMTWINEKLAFDHIASMKSLERIQLMIFYLSWKHNTLQQKHDRAKNYLSNRLFVCDPFARPLIGVIQAQCWKIAQLNPDLLTTNMIRGLKSLEKHHIEKLEEEKAQIVSNIQIIICAINSLESFLLDSGHNCPSRQNCSKSLPSMMAASVTSKNSQCNEQVEIFRNEWLGCVTAIRDKTRSSNLTQRMYTLYRLTDLLIKESLSTHLALYYDTFYARICGISRDATEQNKANDSMDMTTRLCSDEESLILDIFYSRRFYLRKANIIEPPEPFVHAKVDFSIANNGNISSVSIHPQEEDCLKTIHGMWLAFTTALDSMPRVIMERKIASNLNPFPPDQKALFIEVSYLKPSCQVLAKNKQRFGEMKRAIEIYYKQLNILLEEHRRVLSSIANMHLGNEIASAAIFERATIQVQQDLDGSTLPDTSFLSDASFSIDAFEDEYKTWTSVYDYATMRQYSQVGMIVLDQSSLLSFLNLQAREGLMANVQALPRCYEYFLRVMINILRPIMEHITIVATTIEEGRVWVARASQLLSSHPWRKLFDSHCMKLKLFREVISRRACDDHDSSLLDDSDQVDLRRCEVEWESLFEAFLSCLKRVQERDCDQRRILDNLLDTTEQSITSKTQALRREFCQELSILKGAEHLDEIGTIQPRNSGSPQLLIQKIRSVVDLESEKMMLQEHLLKLNTLGSFSQKEARRECTKKSLITLGTKEIEGQMSDEIAGFEKLSPSRTLLDQALFVLDIRNHLKKWFSCVMTWNETYILNLDPDAVSSQLSQFRCWVSVSLHHIHALKWEDDEALADSEKIIQIPLDTELYSLNIVQGQIHEMEENLSIITALKSKSFDEDKWRMLPWESICVLLTHENSQQQYGDPARTLREFLTLQTLQTLWKQHKESSTPENTTGVEGFAIHTKQSLLDLSRDVNESDALGQRVANLASKLDTILIRIVPTNLLPEESAAGEGKGLTTFVATSYHIDGLRKASIALQEICMELRVCRQFNRGYFLSLIQDTYTNVQNRIRLCHNIENFQKNWLSIAEASKLYEIDEFTCKKDQESLHTSIMGRHVSKRNFESDWKSICKTWTLWNDCLRDLYLAKESPNQLTRVPSNKDKVGIISSHYTSQSAQKIASNLKKSTDVKSNLSKKHVQRKWRRIDDVWNAFAKFDWEQHVQYCEKALFILDVYLTTCVREKVPRLYCLSNQELLHLMLIADHEVHESADTSTSSIILNSVFAKCFSPGLHFEVCDAQSGAMRPDTEWKADEEYSHATSSFISTIRGVSLSSLDQRVSRKRTGMLFFSAPIVLVGRLAFWWVRLEGEMYKVVHDNVWLLIDQFTSYLEELENSEVDELSSHSVEKEMIVSSWITRQEKITKRPILPQSIVTALMSYFTRKLDITLSSLSASTSSENNKAQSLSHVTEIQSRIMENLVDCYRDSTTQMRVKVHIDNLLLVCIYHRELITILVQASRDGRSPELIWKLQLRLLTESKVTEHLQLLKDSASSTSSHRSMYNTVSNAMHYLRPNDQRAELKSKSKHQKSSLGLIASVGDISIPFGHEMIGNYKLSFLTPCTERCLFALWMALRFQNLASFTSSPDSDKSSIADGSTYVNDIGMLLMRWCVRYTVSNHVQSSGSLNLHTRTNLLCRLLHAIVALDGFLLIDAREDLKHIKQEMFREIRCQIEKFRVLATQISHEGSPNVTSTAAQMQSTPGIWIFTSPAQFKRKNLFKSIDTNFQTFSIISPPIELIVTSLLIRSGSDLQDVYDTRIPMFLNELLDYEQDPERLSTLASVFGLALTSSMHIIRHIFSAINDLKKSAKILYFPSKDESAQRRMTRVSMTAKDINRDGNVDRDAWILAQQAMIHHVLESSMHRRLNFLHSASSTMHHRITMLLKLLTYLQQKYLPVTAQCRVYEFAKRFAKLAEPIPEALRIAAYHMQKDCNEQITNVCVDSWKSMQSQMDLRHAARDRTSNSQMAVPLGIIVYGDPACGKTTMIKILHHAICALEEIDDSDDRYIDFEGRDVRTVRPAELATINPHLLGALDLLGEFAKDTSLHETGVDTARFGLLGRMLNLKKRHNDDLGSEDSIVRRRWIHVDANEALSSAWIEDFVTFTSHYYRSISDTFGSVQRNWSFIFETIDLSAASPSFLWIVFRPVYVESSLYSYQGLIERWKTTWRHRQDSSLQIDEDPISSPAAQLLSHAFQLVEVILTDVCNSYTQSSFDCSGSESISTFGGISFNYLTIHTLDVLDYILSNLLEQLREQAKAEPSIKSNGTKSSFLLSSRYNLSRAIRLCCFGMIWCVSGHLEEINRRKFELLVRQKLGNISRDKIFAVISESEMSLYASEEFFRSSSSPKQYKQKVETIYYLPARDAFTNLFDFAQLLLSTGRGSFLLFGPRGCGKSSLLRRLMQEISKKLEEERDLEVPMKARQTRSILDMNDRGRLVVDFSTEDHEAAIDDMPRHVNELPSAYDYVFIDNLSLLEEHQKQFNYHQQNIMSTAQYEWIRTILDHQLCYHHPTRKMEHCRKQFGGALSTTEERDWKPQLTQRFIRHFTLLRVPPLLKHETMSIFRGKFREVFDIPLETPAPVEVICRPFLSIEEAILRSTVDFIDEFTKVTGHWRIYCTEAAGNYIQSLPVLLHINSHHINEILSRTLRSHREAVSDQTKKNENITFDPQHEKNHDATRLRQLGYAHQVWLTEIFQTGYDTWSKVMDTMSKSLLAKQSSRSLSILEMLHKDQEAVRQALRLTSEKYFSMSLSAVQGWSSDGGKATSGGNISPLQQQEMMSFLHHILQWYRLNPQRTTNQLIGKNLSDWYRRVCQVAMNSTNRYALENGDKTYSLPGHIASESTQWSILRHEILKKCLSNANQSMKSPKMVQGMSEIHSLSTGEINMWLSTDWWQYRLLQFTAALLSGKHLFVLHIRNERSTKNNLLQPTIWSLVSMSTRLGCYSHAYQVHIDLLRLKDLIKILTMTGVYDLRVILWIRDSLNDDDDDAEAHWNHNEMSTVVLLLKDILCNQVMAPQSWILEQTNPEINDQGTTNNAANAGTDQKIDHIQDTWNYIYDEVLQTKKKSLKVLTERSFREKVMKNLHVCIVDQVDDNEPYRESLKSHKKLKPSRCIKDFVDLPSVRWVVIREETIDSKSPFFSQIVRGCITMFGECIENAISHLATSKVINQQRYTTHERLYEFIIDNHNFWNGMKGSPLTFTRFLKNWVCACAKNVACKKLKLIREHRYHTALRNFDTLMSKLTARRQLLETELVSQIQVVTKHIERDLCTLKASCAVSINNAIANGATTRDIADEDIFKSLQTVLLHNASSKQAQEDLWALHSRKEEYAMREMEIRTRTKELKDIEMKWKKYRAIIEEDLYRANELKNMSMTESNWRTFIESCPWRTLIQCSKISFLSEMSLSDQNARISDLICLVKTFCINAKIEILDNSFEKPETIVKIPAIVEKIWLYLFPYISSRRISEIIYLADSWCHQSKFELRSREYLIPVFTDTTGCLIQHFLTHVLAGKPIFSTTKNRRSVPKQADKFYALDPASVMVLTSQDMDLEIKLIKAEKHDIPVVLTNFRPETKKRLEMHFAAMETRSHENPIEASNSLYSNLSLLVTKTLWSNSENAKAKYFLENDRKLKQQVNRPATLWRTAVDLTLAVKQKTEKQKNFSRIALSSVNNQRELRIPSGKKPFSGYSDPCAEYWKPWFQVYAVSMSKLDLMAMNSDLASSQVQFMEFDLDWQVEDLTKCFDQCKGQEFSKITKPVADTIKSYKASDNHSDSSQVLESSVLLWRRKCDLVDFCMCEMSDLFDPNDHTTRNGDNDAQFTSPHLRIGIEKMLHHLELIAKEKYEAESVDTLSPTTESAFHPHKASIIPCEKYAYELACIATTVMLCDQAIYDDKVKHFDKHLHSDRCLQTYPGFKSMRLLQELTAKNAESDLSQLIHRVLHDVSRQYSSPGQQVLFRLVWLVIQKDQKARVPLKHFFRVWAENDNRCSWIEYWNTVSLLREDHTLNLASTADRCAVQSCNEQERTVDCYSSVVSRLRRKLRHYNAFLRRLRPESGLIPPGSENILHPLQEEDFVRDVNCLVARIEELWMHWIQFHKNCKEVYLPEIIQTLYMGGSVDSKHPNTFSDEVKGSGSIRSRQASQKVPNTDAHSVIQLSVGHGFRGKRRSAVISHRNEHNDFGIEPYTVYSLVRSQITLKSLYDVENTFGHIAKNEASPNNLLAKACIAMLLFPVQVPGLLLEYSNVKAKQPNGIESTTLEGNMMESDSNDKPNVAQPNNSAVEFSQLICPEWQFCSTPTFIAYEENLSDATCTTRRALEYEILLLSTRSALDRANYTSSNVTLFYLCLQTNKDECDLKHEINSISTQAMEKNQQELTRAANEAPKCNVIIFEILETKHFGFLCAMVSSVVNQHSLLEFPEWYILCPKHVARVLASINMLTHLKIHQLPMNSQFPLSELLSNICPRKSMKPPDMNLYEWVQSEHGILPPVALAENVGTRGGCESRLIHGCLNTQLQQLLAFHRHMTENGKSNTPMYQIISAQEWEYLNNSLTKCNKVIDPTGEASFAYNEFIDTFSILVRNMNWLRKEDEHHGSDGSDVRIISETERHQESIDDFQHCIYESPQSNAPKVFREFESLLQNLNKVYCDSLKIISQLDQKLSNVWYAWISPELELRIGSKFVGSILGQVKEISPSDEPCDTKHHLDFLSICRGSIPPSIILNSALLASGNDPACEIYKSWATWIREDKLQSISMPQLLMLLLGRLRTSIDLVLCSPNSFNINLALLWNVPDFFIKWKEHYNEHKEKLAYTLGPQHKISGIGASEMLLCFELEILTQESGDAVDTLVEKTVNHLESAKSERSAQCESCVLSGLTLIQERVHLIAGKKIVFYPLGNTRLHIKEHEDGIQLHHTCVSMRLIPSLSPFQNPPLAEFPNSLPCVWVPTELLDAIEAAFSGDEEEHTHIGQSTYEAHKARKSIENIRRKQSTRRHSLIIPKKFATAFSIGIPILPSEFT</sequence>
<dbReference type="InParanoid" id="A0A024GIN2"/>
<evidence type="ECO:0000313" key="2">
    <source>
        <dbReference type="EMBL" id="CCI46551.1"/>
    </source>
</evidence>
<dbReference type="Gene3D" id="3.40.50.300">
    <property type="entry name" value="P-loop containing nucleotide triphosphate hydrolases"/>
    <property type="match status" value="2"/>
</dbReference>
<feature type="region of interest" description="Disordered" evidence="1">
    <location>
        <begin position="4341"/>
        <end position="4365"/>
    </location>
</feature>